<organism evidence="1 2">
    <name type="scientific">Epichloe bromicola</name>
    <dbReference type="NCBI Taxonomy" id="79588"/>
    <lineage>
        <taxon>Eukaryota</taxon>
        <taxon>Fungi</taxon>
        <taxon>Dikarya</taxon>
        <taxon>Ascomycota</taxon>
        <taxon>Pezizomycotina</taxon>
        <taxon>Sordariomycetes</taxon>
        <taxon>Hypocreomycetidae</taxon>
        <taxon>Hypocreales</taxon>
        <taxon>Clavicipitaceae</taxon>
        <taxon>Epichloe</taxon>
    </lineage>
</organism>
<dbReference type="Pfam" id="PF08939">
    <property type="entry name" value="Bles03"/>
    <property type="match status" value="1"/>
</dbReference>
<protein>
    <submittedName>
        <fullName evidence="1">Uncharacterized protein</fullName>
    </submittedName>
</protein>
<dbReference type="InterPro" id="IPR015034">
    <property type="entry name" value="Bles03"/>
</dbReference>
<gene>
    <name evidence="1" type="primary">g6217</name>
    <name evidence="1" type="ORF">EsDP_00006217</name>
</gene>
<evidence type="ECO:0000313" key="1">
    <source>
        <dbReference type="EMBL" id="GAB0137967.1"/>
    </source>
</evidence>
<evidence type="ECO:0000313" key="2">
    <source>
        <dbReference type="Proteomes" id="UP001562357"/>
    </source>
</evidence>
<reference evidence="2" key="1">
    <citation type="submission" date="2024-06" db="EMBL/GenBank/DDBJ databases">
        <title>Draft Genome Sequences of Epichloe bromicola Strains Isolated from Elymus ciliaris.</title>
        <authorList>
            <consortium name="Epichloe bromicola genome sequencing consortium"/>
            <person name="Miura A."/>
            <person name="Imano S."/>
            <person name="Ashida A."/>
            <person name="Sato I."/>
            <person name="Chiba S."/>
            <person name="Tanaka A."/>
            <person name="Camagna M."/>
            <person name="Takemoto D."/>
        </authorList>
    </citation>
    <scope>NUCLEOTIDE SEQUENCE [LARGE SCALE GENOMIC DNA]</scope>
    <source>
        <strain evidence="2">DP</strain>
    </source>
</reference>
<accession>A0ABQ0CWY3</accession>
<dbReference type="EMBL" id="BAAFGZ010000339">
    <property type="protein sequence ID" value="GAB0137967.1"/>
    <property type="molecule type" value="Genomic_DNA"/>
</dbReference>
<comment type="caution">
    <text evidence="1">The sequence shown here is derived from an EMBL/GenBank/DDBJ whole genome shotgun (WGS) entry which is preliminary data.</text>
</comment>
<sequence>MSKDHDDYQFYGIFQGSFLHRLNGVAIAYSVPSSGHPAQKLELESRVRQFDASEWIDRHGAWGAGHPARQPMFSIETAKFHNPYAGVEYAWQLTETLNDFLSRLPPATTKQTEKVPWIFICNPFVAREEKRTVEDAFMRGNEDEAPAEGGSQLSLVVEGAMERLQLLAELAQRVKKSGKSPTFITRELSQERRNAVTDILSLAYAGRVRTGKASKAIVFS</sequence>
<proteinExistence type="predicted"/>
<keyword evidence="2" id="KW-1185">Reference proteome</keyword>
<dbReference type="Proteomes" id="UP001562357">
    <property type="component" value="Unassembled WGS sequence"/>
</dbReference>
<name>A0ABQ0CWY3_9HYPO</name>